<organism evidence="1 2">
    <name type="scientific">Chlamydomonas eustigma</name>
    <dbReference type="NCBI Taxonomy" id="1157962"/>
    <lineage>
        <taxon>Eukaryota</taxon>
        <taxon>Viridiplantae</taxon>
        <taxon>Chlorophyta</taxon>
        <taxon>core chlorophytes</taxon>
        <taxon>Chlorophyceae</taxon>
        <taxon>CS clade</taxon>
        <taxon>Chlamydomonadales</taxon>
        <taxon>Chlamydomonadaceae</taxon>
        <taxon>Chlamydomonas</taxon>
    </lineage>
</organism>
<reference evidence="1 2" key="1">
    <citation type="submission" date="2017-08" db="EMBL/GenBank/DDBJ databases">
        <title>Acidophilic green algal genome provides insights into adaptation to an acidic environment.</title>
        <authorList>
            <person name="Hirooka S."/>
            <person name="Hirose Y."/>
            <person name="Kanesaki Y."/>
            <person name="Higuchi S."/>
            <person name="Fujiwara T."/>
            <person name="Onuma R."/>
            <person name="Era A."/>
            <person name="Ohbayashi R."/>
            <person name="Uzuka A."/>
            <person name="Nozaki H."/>
            <person name="Yoshikawa H."/>
            <person name="Miyagishima S.Y."/>
        </authorList>
    </citation>
    <scope>NUCLEOTIDE SEQUENCE [LARGE SCALE GENOMIC DNA]</scope>
    <source>
        <strain evidence="1 2">NIES-2499</strain>
    </source>
</reference>
<evidence type="ECO:0000313" key="2">
    <source>
        <dbReference type="Proteomes" id="UP000232323"/>
    </source>
</evidence>
<dbReference type="EMBL" id="BEGY01000198">
    <property type="protein sequence ID" value="GAX85869.1"/>
    <property type="molecule type" value="Genomic_DNA"/>
</dbReference>
<comment type="caution">
    <text evidence="1">The sequence shown here is derived from an EMBL/GenBank/DDBJ whole genome shotgun (WGS) entry which is preliminary data.</text>
</comment>
<evidence type="ECO:0000313" key="1">
    <source>
        <dbReference type="EMBL" id="GAX85869.1"/>
    </source>
</evidence>
<gene>
    <name evidence="1" type="ORF">CEUSTIGMA_g13285.t1</name>
</gene>
<protein>
    <submittedName>
        <fullName evidence="1">Uncharacterized protein</fullName>
    </submittedName>
</protein>
<dbReference type="Proteomes" id="UP000232323">
    <property type="component" value="Unassembled WGS sequence"/>
</dbReference>
<accession>A0A250XSE0</accession>
<name>A0A250XSE0_9CHLO</name>
<dbReference type="AlphaFoldDB" id="A0A250XSE0"/>
<sequence length="142" mass="16155">MEQFSAEQWKRIIDADLAVMSQEGKKGPAKYTERAVVSGYMPPELATYMWSRVNLTDIVFVKEDAYIPVTYTRDEEPATFCIAKGPNGRGRDHIRTPKPIPKDWVYISAFDPKHGRAANKALYPTIIKCLKDAPVNLRPWPT</sequence>
<keyword evidence="2" id="KW-1185">Reference proteome</keyword>
<proteinExistence type="predicted"/>